<dbReference type="PANTHER" id="PTHR48046:SF1">
    <property type="entry name" value="GLYCOSYLTRANSFERASE-RELATED"/>
    <property type="match status" value="1"/>
</dbReference>
<accession>A0A3S4NKJ6</accession>
<comment type="caution">
    <text evidence="4">The sequence shown here is derived from an EMBL/GenBank/DDBJ whole genome shotgun (WGS) entry which is preliminary data.</text>
</comment>
<dbReference type="AlphaFoldDB" id="A0A3S4NKJ6"/>
<evidence type="ECO:0000256" key="2">
    <source>
        <dbReference type="ARBA" id="ARBA00022676"/>
    </source>
</evidence>
<dbReference type="InterPro" id="IPR002213">
    <property type="entry name" value="UDP_glucos_trans"/>
</dbReference>
<keyword evidence="5" id="KW-1185">Reference proteome</keyword>
<dbReference type="Gene3D" id="3.40.50.2000">
    <property type="entry name" value="Glycogen Phosphorylase B"/>
    <property type="match status" value="1"/>
</dbReference>
<sequence>MLFVSFGSGGALSFDQTKELALGLEMSGLRFLWVVRSPNDKEACASYFGVKGSQQEPLDFLPDGFLERTKGEGHVVPLWVPQIEVLSHGSTGGFLWHCGWNSTQESMVHGVPMIALPLHAEQRTNALILVENLKVAVRLTAGERGVVKREEIARVVKDLMDGGDEGKRIGTRMMTLKEACINRGGFRTSNLGGLH</sequence>
<keyword evidence="3 4" id="KW-0808">Transferase</keyword>
<dbReference type="OrthoDB" id="5835829at2759"/>
<evidence type="ECO:0000313" key="4">
    <source>
        <dbReference type="EMBL" id="RWR78437.1"/>
    </source>
</evidence>
<organism evidence="4 5">
    <name type="scientific">Cinnamomum micranthum f. kanehirae</name>
    <dbReference type="NCBI Taxonomy" id="337451"/>
    <lineage>
        <taxon>Eukaryota</taxon>
        <taxon>Viridiplantae</taxon>
        <taxon>Streptophyta</taxon>
        <taxon>Embryophyta</taxon>
        <taxon>Tracheophyta</taxon>
        <taxon>Spermatophyta</taxon>
        <taxon>Magnoliopsida</taxon>
        <taxon>Magnoliidae</taxon>
        <taxon>Laurales</taxon>
        <taxon>Lauraceae</taxon>
        <taxon>Cinnamomum</taxon>
    </lineage>
</organism>
<evidence type="ECO:0000256" key="1">
    <source>
        <dbReference type="ARBA" id="ARBA00009995"/>
    </source>
</evidence>
<dbReference type="FunFam" id="3.40.50.2000:FF:000056">
    <property type="entry name" value="Glycosyltransferase"/>
    <property type="match status" value="1"/>
</dbReference>
<name>A0A3S4NKJ6_9MAGN</name>
<dbReference type="EMBL" id="QPKB01000003">
    <property type="protein sequence ID" value="RWR78437.1"/>
    <property type="molecule type" value="Genomic_DNA"/>
</dbReference>
<evidence type="ECO:0000313" key="5">
    <source>
        <dbReference type="Proteomes" id="UP000283530"/>
    </source>
</evidence>
<keyword evidence="2" id="KW-0328">Glycosyltransferase</keyword>
<protein>
    <submittedName>
        <fullName evidence="4">Hydroquinone glucosyltransferase-like protein</fullName>
    </submittedName>
</protein>
<comment type="similarity">
    <text evidence="1">Belongs to the UDP-glycosyltransferase family.</text>
</comment>
<evidence type="ECO:0000256" key="3">
    <source>
        <dbReference type="ARBA" id="ARBA00022679"/>
    </source>
</evidence>
<reference evidence="4 5" key="1">
    <citation type="journal article" date="2019" name="Nat. Plants">
        <title>Stout camphor tree genome fills gaps in understanding of flowering plant genome evolution.</title>
        <authorList>
            <person name="Chaw S.M."/>
            <person name="Liu Y.C."/>
            <person name="Wu Y.W."/>
            <person name="Wang H.Y."/>
            <person name="Lin C.I."/>
            <person name="Wu C.S."/>
            <person name="Ke H.M."/>
            <person name="Chang L.Y."/>
            <person name="Hsu C.Y."/>
            <person name="Yang H.T."/>
            <person name="Sudianto E."/>
            <person name="Hsu M.H."/>
            <person name="Wu K.P."/>
            <person name="Wang L.N."/>
            <person name="Leebens-Mack J.H."/>
            <person name="Tsai I.J."/>
        </authorList>
    </citation>
    <scope>NUCLEOTIDE SEQUENCE [LARGE SCALE GENOMIC DNA]</scope>
    <source>
        <strain evidence="5">cv. Chaw 1501</strain>
        <tissue evidence="4">Young leaves</tissue>
    </source>
</reference>
<dbReference type="SUPFAM" id="SSF53756">
    <property type="entry name" value="UDP-Glycosyltransferase/glycogen phosphorylase"/>
    <property type="match status" value="1"/>
</dbReference>
<proteinExistence type="inferred from homology"/>
<gene>
    <name evidence="4" type="ORF">CKAN_00696800</name>
</gene>
<dbReference type="GO" id="GO:0008194">
    <property type="term" value="F:UDP-glycosyltransferase activity"/>
    <property type="evidence" value="ECO:0007669"/>
    <property type="project" value="InterPro"/>
</dbReference>
<dbReference type="CDD" id="cd03784">
    <property type="entry name" value="GT1_Gtf-like"/>
    <property type="match status" value="1"/>
</dbReference>
<dbReference type="Proteomes" id="UP000283530">
    <property type="component" value="Unassembled WGS sequence"/>
</dbReference>
<dbReference type="PANTHER" id="PTHR48046">
    <property type="entry name" value="UDP-GLYCOSYLTRANSFERASE 72E1"/>
    <property type="match status" value="1"/>
</dbReference>
<dbReference type="Pfam" id="PF00201">
    <property type="entry name" value="UDPGT"/>
    <property type="match status" value="1"/>
</dbReference>